<keyword evidence="3" id="KW-1185">Reference proteome</keyword>
<organism evidence="2 3">
    <name type="scientific">Lentinula raphanica</name>
    <dbReference type="NCBI Taxonomy" id="153919"/>
    <lineage>
        <taxon>Eukaryota</taxon>
        <taxon>Fungi</taxon>
        <taxon>Dikarya</taxon>
        <taxon>Basidiomycota</taxon>
        <taxon>Agaricomycotina</taxon>
        <taxon>Agaricomycetes</taxon>
        <taxon>Agaricomycetidae</taxon>
        <taxon>Agaricales</taxon>
        <taxon>Marasmiineae</taxon>
        <taxon>Omphalotaceae</taxon>
        <taxon>Lentinula</taxon>
    </lineage>
</organism>
<sequence length="232" mass="25404">MLLYSIQVALDGHEQNTEAQAASLNFIKDDITLLNWTNNLVLNEQKLKQAELQDKATSTLDEDEDHCKPVAPSNLPVSEPSSTSTTDAATQTTTGTCDDQQQGAPDLAEQNVGRAESHPDPHAEPRGLWAVLSPSKLSFHISRHRPRGSIHTPLREYPSGRVVDSIPGVEIEEDYDSDSDEREEKEDGKEGGEKEGDESGSGDSETEKKNDGLTRTLIILDTVSSWQVIARS</sequence>
<comment type="caution">
    <text evidence="2">The sequence shown here is derived from an EMBL/GenBank/DDBJ whole genome shotgun (WGS) entry which is preliminary data.</text>
</comment>
<evidence type="ECO:0000256" key="1">
    <source>
        <dbReference type="SAM" id="MobiDB-lite"/>
    </source>
</evidence>
<protein>
    <submittedName>
        <fullName evidence="2">Uncharacterized protein</fullName>
    </submittedName>
</protein>
<feature type="compositionally biased region" description="Basic and acidic residues" evidence="1">
    <location>
        <begin position="185"/>
        <end position="194"/>
    </location>
</feature>
<feature type="compositionally biased region" description="Acidic residues" evidence="1">
    <location>
        <begin position="170"/>
        <end position="184"/>
    </location>
</feature>
<dbReference type="EMBL" id="MU806357">
    <property type="protein sequence ID" value="KAJ3836010.1"/>
    <property type="molecule type" value="Genomic_DNA"/>
</dbReference>
<evidence type="ECO:0000313" key="2">
    <source>
        <dbReference type="EMBL" id="KAJ3836010.1"/>
    </source>
</evidence>
<dbReference type="Proteomes" id="UP001163846">
    <property type="component" value="Unassembled WGS sequence"/>
</dbReference>
<evidence type="ECO:0000313" key="3">
    <source>
        <dbReference type="Proteomes" id="UP001163846"/>
    </source>
</evidence>
<dbReference type="AlphaFoldDB" id="A0AA38UBW6"/>
<proteinExistence type="predicted"/>
<feature type="region of interest" description="Disordered" evidence="1">
    <location>
        <begin position="54"/>
        <end position="127"/>
    </location>
</feature>
<feature type="compositionally biased region" description="Low complexity" evidence="1">
    <location>
        <begin position="81"/>
        <end position="104"/>
    </location>
</feature>
<feature type="region of interest" description="Disordered" evidence="1">
    <location>
        <begin position="143"/>
        <end position="214"/>
    </location>
</feature>
<name>A0AA38UBW6_9AGAR</name>
<feature type="compositionally biased region" description="Basic and acidic residues" evidence="1">
    <location>
        <begin position="115"/>
        <end position="125"/>
    </location>
</feature>
<gene>
    <name evidence="2" type="ORF">F5878DRAFT_626372</name>
</gene>
<accession>A0AA38UBW6</accession>
<reference evidence="2" key="1">
    <citation type="submission" date="2022-08" db="EMBL/GenBank/DDBJ databases">
        <authorList>
            <consortium name="DOE Joint Genome Institute"/>
            <person name="Min B."/>
            <person name="Riley R."/>
            <person name="Sierra-Patev S."/>
            <person name="Naranjo-Ortiz M."/>
            <person name="Looney B."/>
            <person name="Konkel Z."/>
            <person name="Slot J.C."/>
            <person name="Sakamoto Y."/>
            <person name="Steenwyk J.L."/>
            <person name="Rokas A."/>
            <person name="Carro J."/>
            <person name="Camarero S."/>
            <person name="Ferreira P."/>
            <person name="Molpeceres G."/>
            <person name="Ruiz-Duenas F.J."/>
            <person name="Serrano A."/>
            <person name="Henrissat B."/>
            <person name="Drula E."/>
            <person name="Hughes K.W."/>
            <person name="Mata J.L."/>
            <person name="Ishikawa N.K."/>
            <person name="Vargas-Isla R."/>
            <person name="Ushijima S."/>
            <person name="Smith C.A."/>
            <person name="Ahrendt S."/>
            <person name="Andreopoulos W."/>
            <person name="He G."/>
            <person name="Labutti K."/>
            <person name="Lipzen A."/>
            <person name="Ng V."/>
            <person name="Sandor L."/>
            <person name="Barry K."/>
            <person name="Martinez A.T."/>
            <person name="Xiao Y."/>
            <person name="Gibbons J.G."/>
            <person name="Terashima K."/>
            <person name="Hibbett D.S."/>
            <person name="Grigoriev I.V."/>
        </authorList>
    </citation>
    <scope>NUCLEOTIDE SEQUENCE</scope>
    <source>
        <strain evidence="2">TFB9207</strain>
    </source>
</reference>